<dbReference type="PATRIC" id="fig|874156.12.peg.1828"/>
<reference evidence="2 3" key="1">
    <citation type="submission" date="2015-04" db="EMBL/GenBank/DDBJ databases">
        <title>The draft genome sequence of Erythrobacter marinus HWDM-33.</title>
        <authorList>
            <person name="Zhuang L."/>
            <person name="Liu Y."/>
            <person name="Shao Z."/>
        </authorList>
    </citation>
    <scope>NUCLEOTIDE SEQUENCE [LARGE SCALE GENOMIC DNA]</scope>
    <source>
        <strain evidence="2 3">HWDM-33</strain>
    </source>
</reference>
<dbReference type="RefSeq" id="WP_047093631.1">
    <property type="nucleotide sequence ID" value="NZ_LBHU01000002.1"/>
</dbReference>
<dbReference type="Proteomes" id="UP000053455">
    <property type="component" value="Unassembled WGS sequence"/>
</dbReference>
<name>A0A0H0XPI5_9SPHN</name>
<dbReference type="AlphaFoldDB" id="A0A0H0XPI5"/>
<dbReference type="PROSITE" id="PS51257">
    <property type="entry name" value="PROKAR_LIPOPROTEIN"/>
    <property type="match status" value="1"/>
</dbReference>
<dbReference type="EMBL" id="LBHU01000002">
    <property type="protein sequence ID" value="KLI63817.1"/>
    <property type="molecule type" value="Genomic_DNA"/>
</dbReference>
<evidence type="ECO:0000313" key="2">
    <source>
        <dbReference type="EMBL" id="KLI63817.1"/>
    </source>
</evidence>
<sequence>MKTAFAALPALALALAACSAEPEEQIDDTDLAAEDEELEVAMQRREAVDFMDLQLGAKIVGPQGEEVNGRMTNAEGAFADITSFVACPAGMDPCDPATAPEGTVYTYVHVIYPGEDNDASTGSGSGNDSSNVETTEAFRMTMPSHGFTGVAGYSMAEAAGALGNIGEIYITCHEQGISWTVEEGDGGDQWSQAEPITFFWQSTLPPAGPSNAYEVFANYTAASGPGPYPAADETVTNACAAG</sequence>
<evidence type="ECO:0000313" key="3">
    <source>
        <dbReference type="Proteomes" id="UP000053455"/>
    </source>
</evidence>
<protein>
    <recommendedName>
        <fullName evidence="4">Lipoprotein</fullName>
    </recommendedName>
</protein>
<keyword evidence="1" id="KW-0732">Signal</keyword>
<feature type="signal peptide" evidence="1">
    <location>
        <begin position="1"/>
        <end position="19"/>
    </location>
</feature>
<dbReference type="OrthoDB" id="7063485at2"/>
<dbReference type="STRING" id="874156.GCA_001021555_01536"/>
<evidence type="ECO:0000256" key="1">
    <source>
        <dbReference type="SAM" id="SignalP"/>
    </source>
</evidence>
<evidence type="ECO:0008006" key="4">
    <source>
        <dbReference type="Google" id="ProtNLM"/>
    </source>
</evidence>
<organism evidence="2 3">
    <name type="scientific">Aurantiacibacter marinus</name>
    <dbReference type="NCBI Taxonomy" id="874156"/>
    <lineage>
        <taxon>Bacteria</taxon>
        <taxon>Pseudomonadati</taxon>
        <taxon>Pseudomonadota</taxon>
        <taxon>Alphaproteobacteria</taxon>
        <taxon>Sphingomonadales</taxon>
        <taxon>Erythrobacteraceae</taxon>
        <taxon>Aurantiacibacter</taxon>
    </lineage>
</organism>
<gene>
    <name evidence="2" type="ORF">AAV99_08910</name>
</gene>
<comment type="caution">
    <text evidence="2">The sequence shown here is derived from an EMBL/GenBank/DDBJ whole genome shotgun (WGS) entry which is preliminary data.</text>
</comment>
<proteinExistence type="predicted"/>
<feature type="chain" id="PRO_5002589920" description="Lipoprotein" evidence="1">
    <location>
        <begin position="20"/>
        <end position="242"/>
    </location>
</feature>
<keyword evidence="3" id="KW-1185">Reference proteome</keyword>
<accession>A0A0H0XPI5</accession>